<gene>
    <name evidence="3" type="ordered locus">Sthe_2384</name>
</gene>
<dbReference type="HOGENOM" id="CLU_133756_0_0_0"/>
<organism evidence="3 4">
    <name type="scientific">Sphaerobacter thermophilus (strain ATCC 49802 / DSM 20745 / KCCM 41009 / NCIMB 13125 / S 6022)</name>
    <dbReference type="NCBI Taxonomy" id="479434"/>
    <lineage>
        <taxon>Bacteria</taxon>
        <taxon>Pseudomonadati</taxon>
        <taxon>Thermomicrobiota</taxon>
        <taxon>Thermomicrobia</taxon>
        <taxon>Sphaerobacterales</taxon>
        <taxon>Sphaerobacterineae</taxon>
        <taxon>Sphaerobacteraceae</taxon>
        <taxon>Sphaerobacter</taxon>
    </lineage>
</organism>
<proteinExistence type="predicted"/>
<dbReference type="InterPro" id="IPR014922">
    <property type="entry name" value="YdhG-like"/>
</dbReference>
<feature type="compositionally biased region" description="Basic and acidic residues" evidence="1">
    <location>
        <begin position="23"/>
        <end position="36"/>
    </location>
</feature>
<reference evidence="3 4" key="2">
    <citation type="journal article" date="2010" name="Stand. Genomic Sci.">
        <title>Complete genome sequence of Desulfohalobium retbaense type strain (HR(100)).</title>
        <authorList>
            <person name="Spring S."/>
            <person name="Nolan M."/>
            <person name="Lapidus A."/>
            <person name="Glavina Del Rio T."/>
            <person name="Copeland A."/>
            <person name="Tice H."/>
            <person name="Cheng J.F."/>
            <person name="Lucas S."/>
            <person name="Land M."/>
            <person name="Chen F."/>
            <person name="Bruce D."/>
            <person name="Goodwin L."/>
            <person name="Pitluck S."/>
            <person name="Ivanova N."/>
            <person name="Mavromatis K."/>
            <person name="Mikhailova N."/>
            <person name="Pati A."/>
            <person name="Chen A."/>
            <person name="Palaniappan K."/>
            <person name="Hauser L."/>
            <person name="Chang Y.J."/>
            <person name="Jeffries C.D."/>
            <person name="Munk C."/>
            <person name="Kiss H."/>
            <person name="Chain P."/>
            <person name="Han C."/>
            <person name="Brettin T."/>
            <person name="Detter J.C."/>
            <person name="Schuler E."/>
            <person name="Goker M."/>
            <person name="Rohde M."/>
            <person name="Bristow J."/>
            <person name="Eisen J.A."/>
            <person name="Markowitz V."/>
            <person name="Hugenholtz P."/>
            <person name="Kyrpides N.C."/>
            <person name="Klenk H.P."/>
        </authorList>
    </citation>
    <scope>NUCLEOTIDE SEQUENCE [LARGE SCALE GENOMIC DNA]</scope>
    <source>
        <strain evidence="4">ATCC 49802 / DSM 20745 / S 6022</strain>
    </source>
</reference>
<protein>
    <recommendedName>
        <fullName evidence="2">YdhG-like domain-containing protein</fullName>
    </recommendedName>
</protein>
<reference evidence="4" key="1">
    <citation type="submission" date="2009-11" db="EMBL/GenBank/DDBJ databases">
        <title>The complete chromosome 1 of Sphaerobacter thermophilus DSM 20745.</title>
        <authorList>
            <person name="Lucas S."/>
            <person name="Copeland A."/>
            <person name="Lapidus A."/>
            <person name="Glavina del Rio T."/>
            <person name="Dalin E."/>
            <person name="Tice H."/>
            <person name="Bruce D."/>
            <person name="Goodwin L."/>
            <person name="Pitluck S."/>
            <person name="Kyrpides N."/>
            <person name="Mavromatis K."/>
            <person name="Ivanova N."/>
            <person name="Mikhailova N."/>
            <person name="LaButti K.M."/>
            <person name="Clum A."/>
            <person name="Sun H.I."/>
            <person name="Brettin T."/>
            <person name="Detter J.C."/>
            <person name="Han C."/>
            <person name="Larimer F."/>
            <person name="Land M."/>
            <person name="Hauser L."/>
            <person name="Markowitz V."/>
            <person name="Cheng J.F."/>
            <person name="Hugenholtz P."/>
            <person name="Woyke T."/>
            <person name="Wu D."/>
            <person name="Steenblock K."/>
            <person name="Schneider S."/>
            <person name="Pukall R."/>
            <person name="Goeker M."/>
            <person name="Klenk H.P."/>
            <person name="Eisen J.A."/>
        </authorList>
    </citation>
    <scope>NUCLEOTIDE SEQUENCE [LARGE SCALE GENOMIC DNA]</scope>
    <source>
        <strain evidence="4">ATCC 49802 / DSM 20745 / S 6022</strain>
    </source>
</reference>
<dbReference type="KEGG" id="sti:Sthe_2384"/>
<evidence type="ECO:0000313" key="4">
    <source>
        <dbReference type="Proteomes" id="UP000002027"/>
    </source>
</evidence>
<feature type="compositionally biased region" description="Low complexity" evidence="1">
    <location>
        <begin position="7"/>
        <end position="20"/>
    </location>
</feature>
<dbReference type="eggNOG" id="COG5646">
    <property type="taxonomic scope" value="Bacteria"/>
</dbReference>
<dbReference type="Pfam" id="PF08818">
    <property type="entry name" value="DUF1801"/>
    <property type="match status" value="1"/>
</dbReference>
<evidence type="ECO:0000256" key="1">
    <source>
        <dbReference type="SAM" id="MobiDB-lite"/>
    </source>
</evidence>
<dbReference type="EMBL" id="CP001823">
    <property type="protein sequence ID" value="ACZ39801.1"/>
    <property type="molecule type" value="Genomic_DNA"/>
</dbReference>
<keyword evidence="4" id="KW-1185">Reference proteome</keyword>
<feature type="region of interest" description="Disordered" evidence="1">
    <location>
        <begin position="1"/>
        <end position="52"/>
    </location>
</feature>
<feature type="compositionally biased region" description="Basic and acidic residues" evidence="1">
    <location>
        <begin position="43"/>
        <end position="52"/>
    </location>
</feature>
<feature type="domain" description="YdhG-like" evidence="2">
    <location>
        <begin position="63"/>
        <end position="153"/>
    </location>
</feature>
<dbReference type="OrthoDB" id="32458at2"/>
<dbReference type="STRING" id="479434.Sthe_2384"/>
<accession>D1C7F5</accession>
<sequence length="154" mass="17328">MADSRTNAENTAATDAEAQTFTEEERAAMRERAKEQRRSRRASKADGERDVLEKIAEMDEPDRSMAERIHAIIKESAPDLTPRTWYGMPAYAKNGSVVCFFQSAGKFKTRYATLGFNDSANLDDGTMWPTAYALKELTPADEERIRELVKKAVS</sequence>
<dbReference type="Gene3D" id="3.90.1150.200">
    <property type="match status" value="1"/>
</dbReference>
<dbReference type="AlphaFoldDB" id="D1C7F5"/>
<name>D1C7F5_SPHTD</name>
<dbReference type="SUPFAM" id="SSF159888">
    <property type="entry name" value="YdhG-like"/>
    <property type="match status" value="1"/>
</dbReference>
<evidence type="ECO:0000313" key="3">
    <source>
        <dbReference type="EMBL" id="ACZ39801.1"/>
    </source>
</evidence>
<dbReference type="RefSeq" id="WP_012872842.1">
    <property type="nucleotide sequence ID" value="NC_013523.1"/>
</dbReference>
<dbReference type="InParanoid" id="D1C7F5"/>
<evidence type="ECO:0000259" key="2">
    <source>
        <dbReference type="Pfam" id="PF08818"/>
    </source>
</evidence>
<dbReference type="Proteomes" id="UP000002027">
    <property type="component" value="Chromosome 1"/>
</dbReference>